<evidence type="ECO:0000313" key="1">
    <source>
        <dbReference type="EMBL" id="TMS16339.1"/>
    </source>
</evidence>
<keyword evidence="2" id="KW-1185">Reference proteome</keyword>
<proteinExistence type="predicted"/>
<accession>A0ACD3RCE0</accession>
<dbReference type="EMBL" id="CM011681">
    <property type="protein sequence ID" value="TMS16339.1"/>
    <property type="molecule type" value="Genomic_DNA"/>
</dbReference>
<reference evidence="1" key="1">
    <citation type="submission" date="2018-11" db="EMBL/GenBank/DDBJ databases">
        <title>The sequence and de novo assembly of Larimichthys crocea genome using PacBio and Hi-C technologies.</title>
        <authorList>
            <person name="Xu P."/>
            <person name="Chen B."/>
            <person name="Zhou Z."/>
            <person name="Ke Q."/>
            <person name="Wu Y."/>
            <person name="Bai H."/>
            <person name="Pu F."/>
        </authorList>
    </citation>
    <scope>NUCLEOTIDE SEQUENCE</scope>
    <source>
        <tissue evidence="1">Muscle</tissue>
    </source>
</reference>
<comment type="caution">
    <text evidence="1">The sequence shown here is derived from an EMBL/GenBank/DDBJ whole genome shotgun (WGS) entry which is preliminary data.</text>
</comment>
<protein>
    <submittedName>
        <fullName evidence="1">Uncharacterized protein</fullName>
    </submittedName>
</protein>
<name>A0ACD3RCE0_LARCR</name>
<organism evidence="1 2">
    <name type="scientific">Larimichthys crocea</name>
    <name type="common">Large yellow croaker</name>
    <name type="synonym">Pseudosciaena crocea</name>
    <dbReference type="NCBI Taxonomy" id="215358"/>
    <lineage>
        <taxon>Eukaryota</taxon>
        <taxon>Metazoa</taxon>
        <taxon>Chordata</taxon>
        <taxon>Craniata</taxon>
        <taxon>Vertebrata</taxon>
        <taxon>Euteleostomi</taxon>
        <taxon>Actinopterygii</taxon>
        <taxon>Neopterygii</taxon>
        <taxon>Teleostei</taxon>
        <taxon>Neoteleostei</taxon>
        <taxon>Acanthomorphata</taxon>
        <taxon>Eupercaria</taxon>
        <taxon>Sciaenidae</taxon>
        <taxon>Larimichthys</taxon>
    </lineage>
</organism>
<dbReference type="Proteomes" id="UP000793456">
    <property type="component" value="Chromosome VIII"/>
</dbReference>
<gene>
    <name evidence="1" type="ORF">E3U43_013632</name>
</gene>
<evidence type="ECO:0000313" key="2">
    <source>
        <dbReference type="Proteomes" id="UP000793456"/>
    </source>
</evidence>
<sequence>MKTMSGPKVPQSKGRAQRKAAAARPAAKAQRSSRMSKRLAGKAEEEGEEEETKEADGGQKEAASPLACDPVQATSIPPSKFYTASNTKKVEADIEDVSPSKQIQEDTSTDAAPSSQPISEPAPPQSDSQEKTKEPVNSGVSKQQSAESNPCIPPNPTKSGLTPALQSPSTSAPRHHETGALMVTKTSYVIPKKQSAPQPLSRQVPASTSCQKPSSAPTLLNETRNLPVPPAPSAPSSRPSQPNNQVRQSIQRSLVSILFKRVCDCEDLEMTESEVVKLVQSIEMEMFDIFRNTDSKYMNKYRTIMFNLKDPKNKGLLYRVVRGEISPFRLARMSQKDMQAIKASELSAKEITEVKDAATKTTSLLLKPEAVKVDLPSLNPTRPDRSMEQKKSIPAPAPAPTPAPKTRTIQPSQSSAVPDIFACMLKDTTSEHKTHLFDLKCKICTGQMLAGDEEELTKKNPKISETKDKYEPSWRKSAGDDSPLRAPPDSPDMESPTSSLLDPSSRLIIDSPVLTIVESPASPVMESPASPTLESPTSPVMESPASPTQDTPKTATTKREYTPVVIPAVSTVTITRRDPRTAASRFSSAGASSADTSGPRNTANNQSVPYAPLQETRSASSSAPASSLPPTKTLPKSILMKPTSSADPRLYGTTSRTTISESPADDTAQFLAKEDIVWKGFLNMLTVAKFVTKGYLVSGCAESLKADLPDTIQIGGRILPQTVWDYVAKLRTSITKELCVIRFHPATEEEEVAYVSLFSYFSSRGRFGVVANSSRSIKDFYLVPLSAKESIPSILQPLEGPGLEKRRPNLLLGLAIIQKTKRPGSLPQEIEEKRPKVHMSKDPMWIPKPPVLYGSDKLEIFQPYDPETPSNTTPPGSSSCPGSPSESSSSGSITVPSLLTSIRANPPVSTSVTVAAPQSTSDSIIDKNPTTASDKKTPLHTILKSLFGNKETDSVISSDGRSTTTASIKKPPVFSQVSGSMLDPIVQQYGQKSKLKEIEEEENDFDRPYDPEEEYDPAMGYGRVASRSIEKIKANGPAVSGSVEDDVAYDPEDETIFADIQSDTITKPPVLTQMSDSLECSTPVSTQAVTPAPTSTSVQITSTAGVTQNLPTGTVVVSAATLTEQQRMLEELNKQIEEQKRQLKEQEEALRQQREAVGMFMAHFSVSDSLMSPPSKSLPVSQLSSMQSSVMQTESRLSESSDKTSNLTDTVESSNVDSQTVKLEDTTAMPNLKNDTDTVTEQDETQEDVKESDKSAGEIEDSDVAYDPEDESLFNEIQDDVFQGTSINTCDSSLSRTGHSGSHKGTLNSYHSRKRRLSPKRRSHRERDRHRSPSKKSHRHSPSHSHRHRERDRHRRNERDKSRHRAKDQSERQGRHRKEHTSRRHSRGRRRSPSSPRKKHSVSLSPKQQRAPSPQVLEKPPMSVTIKNDPDGKCNVDVRPDNDFPPCSDELLHNVKLEISEPTTSQELSKNSVSDHDNTCRGSSTQMDKLSQQETLLNDKIDSTIPLREIDPPIRDSPQSPDPEPQFVSSSRIGKSEEIKNLESCVSMPFVKVEDNCLPIGGQATMFNTLWPTFGGTISDVKNLDFIALDLQGPGAGDHGIIKADKPIEEKSPDLTHPEKVGQGGGHSATATDIPGLRHKIDPVTNCPGSGLSGPGNRNPGADMKEPGHGGPQIYLRDTGIRFPGPHMRGPGMQGINPSTWVPGANPQDLALCIQGKYVKDLGTEMQDSGPNIKEADIQHHNTERIGSGPVMRGSGMRTPVQDMESSSMQGVNPEVKGPGPNMGNNETEMRGMDPVMKRPGLDMRYHLSPDGVMEVGRDQSFGSPQIEGRAPDFIGRGRGQNDRGENPHTGGMRSAMRGRGLRDPGPSFRGSGRVQGQSRHDGSPVLENWGPWKRGFQLHGKDTDLSRVGGGRERSLDLDPTTGSEGAVLRADGLPPAMSDERQDPQRGQDVPMREPGTNINYQSDGPNMSCIGQDSAGPRKHLNEPWSERNVCGPDIRDLETVHDLRRPNIRSYMGPGQDMRGVDGSNSMSDRSQLHAQRSRKDTGSDWSNPGSNIKDDWRGPERRGSGPFGGGPCMSDEWRVSQHDRRGPNMEDMRHERRGPGGPDVMAPGHLKRGPDMQIQVHDRRGPGGPDFIGPRPERGASDMEVPIHDRRGPGGSDFRRLEPEMRGSPNENLVPGMRGPGGPDFVGPSNQRRGVPTEGPGPNRRGPEGPDFRGPWSDRRGPKDQDIWGPGPKRRRPAMEGTGTDRQGPGGPDFNEPGPERRGFSMEDPGPTRRGPERRGPIMEGTGTHMRQPEGPGFRGIGPESRGLPMNHPGPDGRGPGDSRGPGPERRSLSMERPGPGIRRPGGPDLRGPGPERRSLSMERPGTDSRGPGDIDFRESGPERRGPSMEAPGPDRRGPGGPDFSGPWPDRRGPAMGGPGPDRRESGVPDFSRPGHERRAPTVDNQKPDGRGPGGRPDFSGPGPDFSEQGPGRRGPPMGGPGPDRRGSGVPDFSVPIHERSGHTLDNQEPDSRGPGGPDFQGQGSERRCLIIDRPGPDKRGLYMRGPRPDFLGVGPEQTGPGMEDPGTHCRVQGGPHFRGPGTESGHPNMDGPGPNRSGPGGPNMRRPGLQHSDPNIEGPVPYRTGPEGQNFRGPGPGRRPPDMEGTGNSRGFPGGPQFRCPEPEIIPPDMGGVETDRRGPHFGGVRPERAVMEGPGPDRKGPRGPVFRGPYIRPKGPDTEGHTRHDWGGDDFGGSEPIQDCPDTEGIGPARTCRNLRGPEPIRRNIREPGPDMSSLNYRDGWKGPDFRASAPDRRVTDTEEQWEDGRGSKMALGIERKYSGDDWKRHGNRGPAPIEEGLDDHSRQGPPMELRNRGPKPMQERPNMPFPGHLRCPEDDWGGSGCGRPGPVQDNPDIPYQPGPDRGGPENEWREPDRGCAGPKRWGPGPFFRGERDPDTIGQGPDRRGPGMTGPGSDMRGGPDMGNDWRQPNLRGNMRGLNMKEPGAYRGDPNLENIRGYEMEGLDRRGPGCPDLSEGPGTDGRFLDCSGQGSERQGRDMESPRTDRHGFEHDFRTKRRGSDIRRHRLARTDVRGSAPETSDIRHGPERWDTNNEGLGSHPRRSEPASPNFNSPHQVARSQGSSDPHSASYSGPLGPGFDNPQNQQAVKPQRHRAALLPTPTEGLIRFPNHMINNPDVFSPKRKQMGHPTDREWNRGRPLSRERDLVKRQRLEQEQSPVGKIRAPVDACTEGGREQKKEVSESKINPSMDNDENKSNVKQS</sequence>